<comment type="similarity">
    <text evidence="2">Belongs to the AAA ATPase family. RarA/MGS1/WRNIP1 subfamily.</text>
</comment>
<evidence type="ECO:0000313" key="8">
    <source>
        <dbReference type="Proteomes" id="UP000245133"/>
    </source>
</evidence>
<dbReference type="InterPro" id="IPR032423">
    <property type="entry name" value="AAA_assoc_2"/>
</dbReference>
<dbReference type="Pfam" id="PF12002">
    <property type="entry name" value="MgsA_C"/>
    <property type="match status" value="1"/>
</dbReference>
<evidence type="ECO:0000259" key="6">
    <source>
        <dbReference type="SMART" id="SM00382"/>
    </source>
</evidence>
<dbReference type="EMBL" id="BFBB01000003">
    <property type="protein sequence ID" value="GBF49622.1"/>
    <property type="molecule type" value="Genomic_DNA"/>
</dbReference>
<comment type="caution">
    <text evidence="7">The sequence shown here is derived from an EMBL/GenBank/DDBJ whole genome shotgun (WGS) entry which is preliminary data.</text>
</comment>
<dbReference type="Proteomes" id="UP000245133">
    <property type="component" value="Unassembled WGS sequence"/>
</dbReference>
<dbReference type="PANTHER" id="PTHR13779">
    <property type="entry name" value="WERNER HELICASE-INTERACTING PROTEIN 1 FAMILY MEMBER"/>
    <property type="match status" value="1"/>
</dbReference>
<dbReference type="Gene3D" id="1.20.272.10">
    <property type="match status" value="1"/>
</dbReference>
<dbReference type="InterPro" id="IPR003593">
    <property type="entry name" value="AAA+_ATPase"/>
</dbReference>
<keyword evidence="4" id="KW-0547">Nucleotide-binding</keyword>
<dbReference type="InterPro" id="IPR008921">
    <property type="entry name" value="DNA_pol3_clamp-load_cplx_C"/>
</dbReference>
<dbReference type="RefSeq" id="WP_108974661.1">
    <property type="nucleotide sequence ID" value="NZ_BFBB01000003.1"/>
</dbReference>
<dbReference type="GO" id="GO:0000731">
    <property type="term" value="P:DNA synthesis involved in DNA repair"/>
    <property type="evidence" value="ECO:0007669"/>
    <property type="project" value="TreeGrafter"/>
</dbReference>
<evidence type="ECO:0000256" key="5">
    <source>
        <dbReference type="ARBA" id="ARBA00022840"/>
    </source>
</evidence>
<keyword evidence="8" id="KW-1185">Reference proteome</keyword>
<dbReference type="OrthoDB" id="9778364at2"/>
<name>A0A2P2DYD7_9LEPT</name>
<dbReference type="Pfam" id="PF00004">
    <property type="entry name" value="AAA"/>
    <property type="match status" value="1"/>
</dbReference>
<dbReference type="GO" id="GO:0003677">
    <property type="term" value="F:DNA binding"/>
    <property type="evidence" value="ECO:0007669"/>
    <property type="project" value="InterPro"/>
</dbReference>
<organism evidence="7 8">
    <name type="scientific">Leptospira ryugenii</name>
    <dbReference type="NCBI Taxonomy" id="1917863"/>
    <lineage>
        <taxon>Bacteria</taxon>
        <taxon>Pseudomonadati</taxon>
        <taxon>Spirochaetota</taxon>
        <taxon>Spirochaetia</taxon>
        <taxon>Leptospirales</taxon>
        <taxon>Leptospiraceae</taxon>
        <taxon>Leptospira</taxon>
    </lineage>
</organism>
<dbReference type="Gene3D" id="1.10.8.60">
    <property type="match status" value="1"/>
</dbReference>
<evidence type="ECO:0000313" key="7">
    <source>
        <dbReference type="EMBL" id="GBF49622.1"/>
    </source>
</evidence>
<gene>
    <name evidence="7" type="ORF">LPTSP4_11380</name>
</gene>
<dbReference type="GO" id="GO:0017116">
    <property type="term" value="F:single-stranded DNA helicase activity"/>
    <property type="evidence" value="ECO:0007669"/>
    <property type="project" value="TreeGrafter"/>
</dbReference>
<dbReference type="FunFam" id="1.20.272.10:FF:000001">
    <property type="entry name" value="Putative AAA family ATPase"/>
    <property type="match status" value="1"/>
</dbReference>
<dbReference type="PANTHER" id="PTHR13779:SF7">
    <property type="entry name" value="ATPASE WRNIP1"/>
    <property type="match status" value="1"/>
</dbReference>
<dbReference type="InterPro" id="IPR051314">
    <property type="entry name" value="AAA_ATPase_RarA/MGS1/WRNIP1"/>
</dbReference>
<dbReference type="GO" id="GO:0008047">
    <property type="term" value="F:enzyme activator activity"/>
    <property type="evidence" value="ECO:0007669"/>
    <property type="project" value="TreeGrafter"/>
</dbReference>
<dbReference type="SUPFAM" id="SSF48019">
    <property type="entry name" value="post-AAA+ oligomerization domain-like"/>
    <property type="match status" value="1"/>
</dbReference>
<comment type="function">
    <text evidence="1">DNA-dependent ATPase that plays important roles in cellular responses to stalled DNA replication processes.</text>
</comment>
<dbReference type="GO" id="GO:0016887">
    <property type="term" value="F:ATP hydrolysis activity"/>
    <property type="evidence" value="ECO:0007669"/>
    <property type="project" value="InterPro"/>
</dbReference>
<proteinExistence type="inferred from homology"/>
<evidence type="ECO:0000256" key="3">
    <source>
        <dbReference type="ARBA" id="ARBA00020776"/>
    </source>
</evidence>
<evidence type="ECO:0000256" key="4">
    <source>
        <dbReference type="ARBA" id="ARBA00022741"/>
    </source>
</evidence>
<dbReference type="InterPro" id="IPR003959">
    <property type="entry name" value="ATPase_AAA_core"/>
</dbReference>
<feature type="domain" description="AAA+ ATPase" evidence="6">
    <location>
        <begin position="41"/>
        <end position="152"/>
    </location>
</feature>
<dbReference type="CDD" id="cd18139">
    <property type="entry name" value="HLD_clamp_RarA"/>
    <property type="match status" value="1"/>
</dbReference>
<evidence type="ECO:0000256" key="2">
    <source>
        <dbReference type="ARBA" id="ARBA00008959"/>
    </source>
</evidence>
<keyword evidence="5" id="KW-0067">ATP-binding</keyword>
<dbReference type="AlphaFoldDB" id="A0A2P2DYD7"/>
<dbReference type="SUPFAM" id="SSF52540">
    <property type="entry name" value="P-loop containing nucleoside triphosphate hydrolases"/>
    <property type="match status" value="1"/>
</dbReference>
<accession>A0A2P2DYD7</accession>
<sequence length="424" mass="47503">MDSLFPEPSKQVPLAHSLRPKLWKDYVGQTKVTEQIQKIKKPTSVLLYGPPGSGKTTLAHLLADEWKLPKRFLSAVTSGVKDLRDVMEEGKSLGTIALFLDEIHRFSASQQDALLPSIEEGSLILIAATTENPSFRINRALLSRLQVFRLEELSHSENEQILSRALQVLGAQVILSDSARRELLSVAKGDARKLLGLLESLMHSHTEGDTIEASDVEAILNVQVLAYDRNKEQHYDVISAFIKSMRGSDPDAAILYLAIMLEGGEDPLFIARRLLVFASEDVGNASVHALPLAMATWQAVERLGMPEARIPLAQCVTFLASAPKSNSSYMAINQALDFVRRKDFSYRIPNHLRNAPTATHRKEGAAKDYQYPHNHPGHFVLESYFPSDFADKNPQFYDPKPQGMEKNLRDQLRKLWGEKRYPDP</sequence>
<dbReference type="CDD" id="cd00009">
    <property type="entry name" value="AAA"/>
    <property type="match status" value="1"/>
</dbReference>
<dbReference type="GO" id="GO:0005524">
    <property type="term" value="F:ATP binding"/>
    <property type="evidence" value="ECO:0007669"/>
    <property type="project" value="UniProtKB-KW"/>
</dbReference>
<dbReference type="SMART" id="SM00382">
    <property type="entry name" value="AAA"/>
    <property type="match status" value="1"/>
</dbReference>
<dbReference type="Gene3D" id="1.10.3710.10">
    <property type="entry name" value="DNA polymerase III clamp loader subunits, C-terminal domain"/>
    <property type="match status" value="1"/>
</dbReference>
<evidence type="ECO:0000256" key="1">
    <source>
        <dbReference type="ARBA" id="ARBA00002393"/>
    </source>
</evidence>
<reference evidence="7 8" key="1">
    <citation type="submission" date="2018-02" db="EMBL/GenBank/DDBJ databases">
        <title>Novel Leptospira species isolated from soil and water in Japan.</title>
        <authorList>
            <person name="Nakao R."/>
            <person name="Masuzawa T."/>
        </authorList>
    </citation>
    <scope>NUCLEOTIDE SEQUENCE [LARGE SCALE GENOMIC DNA]</scope>
    <source>
        <strain evidence="7 8">YH101</strain>
    </source>
</reference>
<protein>
    <recommendedName>
        <fullName evidence="3">Replication-associated recombination protein A</fullName>
    </recommendedName>
</protein>
<dbReference type="InterPro" id="IPR021886">
    <property type="entry name" value="MgsA_C"/>
</dbReference>
<dbReference type="InterPro" id="IPR027417">
    <property type="entry name" value="P-loop_NTPase"/>
</dbReference>
<dbReference type="GO" id="GO:0006261">
    <property type="term" value="P:DNA-templated DNA replication"/>
    <property type="evidence" value="ECO:0007669"/>
    <property type="project" value="TreeGrafter"/>
</dbReference>
<dbReference type="Gene3D" id="3.40.50.300">
    <property type="entry name" value="P-loop containing nucleotide triphosphate hydrolases"/>
    <property type="match status" value="1"/>
</dbReference>
<dbReference type="Pfam" id="PF16193">
    <property type="entry name" value="AAA_assoc_2"/>
    <property type="match status" value="1"/>
</dbReference>